<dbReference type="GO" id="GO:0008270">
    <property type="term" value="F:zinc ion binding"/>
    <property type="evidence" value="ECO:0007669"/>
    <property type="project" value="InterPro"/>
</dbReference>
<dbReference type="Pfam" id="PF01844">
    <property type="entry name" value="HNH"/>
    <property type="match status" value="1"/>
</dbReference>
<comment type="caution">
    <text evidence="2">The sequence shown here is derived from an EMBL/GenBank/DDBJ whole genome shotgun (WGS) entry which is preliminary data.</text>
</comment>
<dbReference type="AlphaFoldDB" id="A0A0F9SCU5"/>
<dbReference type="InterPro" id="IPR003615">
    <property type="entry name" value="HNH_nuc"/>
</dbReference>
<dbReference type="InterPro" id="IPR036280">
    <property type="entry name" value="Multihaem_cyt_sf"/>
</dbReference>
<gene>
    <name evidence="2" type="ORF">LCGC14_0487540</name>
</gene>
<dbReference type="CDD" id="cd00085">
    <property type="entry name" value="HNHc"/>
    <property type="match status" value="1"/>
</dbReference>
<name>A0A0F9SCU5_9ZZZZ</name>
<sequence>MDNFVCYICHAQKTLDFVHKHHKVPKSLGGSDGPDNLVSLCSGCHADTHTLARMMRNPKRVGEVRSAVQSMFPQGDVQARCVELANLANRSTVMSAGQKALDVEREIGVGLKLKKPYRDALQLIARDRGLSMANYTRKIIEDHIRRVYPNVGK</sequence>
<reference evidence="2" key="1">
    <citation type="journal article" date="2015" name="Nature">
        <title>Complex archaea that bridge the gap between prokaryotes and eukaryotes.</title>
        <authorList>
            <person name="Spang A."/>
            <person name="Saw J.H."/>
            <person name="Jorgensen S.L."/>
            <person name="Zaremba-Niedzwiedzka K."/>
            <person name="Martijn J."/>
            <person name="Lind A.E."/>
            <person name="van Eijk R."/>
            <person name="Schleper C."/>
            <person name="Guy L."/>
            <person name="Ettema T.J."/>
        </authorList>
    </citation>
    <scope>NUCLEOTIDE SEQUENCE</scope>
</reference>
<accession>A0A0F9SCU5</accession>
<dbReference type="SUPFAM" id="SSF48695">
    <property type="entry name" value="Multiheme cytochromes"/>
    <property type="match status" value="1"/>
</dbReference>
<feature type="domain" description="HNH" evidence="1">
    <location>
        <begin position="6"/>
        <end position="49"/>
    </location>
</feature>
<dbReference type="Gene3D" id="1.10.30.50">
    <property type="match status" value="1"/>
</dbReference>
<organism evidence="2">
    <name type="scientific">marine sediment metagenome</name>
    <dbReference type="NCBI Taxonomy" id="412755"/>
    <lineage>
        <taxon>unclassified sequences</taxon>
        <taxon>metagenomes</taxon>
        <taxon>ecological metagenomes</taxon>
    </lineage>
</organism>
<evidence type="ECO:0000313" key="2">
    <source>
        <dbReference type="EMBL" id="KKN64834.1"/>
    </source>
</evidence>
<dbReference type="GO" id="GO:0004519">
    <property type="term" value="F:endonuclease activity"/>
    <property type="evidence" value="ECO:0007669"/>
    <property type="project" value="InterPro"/>
</dbReference>
<proteinExistence type="predicted"/>
<protein>
    <recommendedName>
        <fullName evidence="1">HNH domain-containing protein</fullName>
    </recommendedName>
</protein>
<evidence type="ECO:0000259" key="1">
    <source>
        <dbReference type="Pfam" id="PF01844"/>
    </source>
</evidence>
<dbReference type="GO" id="GO:0003676">
    <property type="term" value="F:nucleic acid binding"/>
    <property type="evidence" value="ECO:0007669"/>
    <property type="project" value="InterPro"/>
</dbReference>
<dbReference type="EMBL" id="LAZR01000542">
    <property type="protein sequence ID" value="KKN64834.1"/>
    <property type="molecule type" value="Genomic_DNA"/>
</dbReference>
<dbReference type="InterPro" id="IPR002711">
    <property type="entry name" value="HNH"/>
</dbReference>